<reference evidence="1" key="1">
    <citation type="submission" date="2014-11" db="EMBL/GenBank/DDBJ databases">
        <authorList>
            <person name="Amaro Gonzalez C."/>
        </authorList>
    </citation>
    <scope>NUCLEOTIDE SEQUENCE</scope>
</reference>
<dbReference type="AlphaFoldDB" id="A0A0E9PZV9"/>
<protein>
    <submittedName>
        <fullName evidence="1">Uncharacterized protein</fullName>
    </submittedName>
</protein>
<name>A0A0E9PZV9_ANGAN</name>
<reference evidence="1" key="2">
    <citation type="journal article" date="2015" name="Fish Shellfish Immunol.">
        <title>Early steps in the European eel (Anguilla anguilla)-Vibrio vulnificus interaction in the gills: Role of the RtxA13 toxin.</title>
        <authorList>
            <person name="Callol A."/>
            <person name="Pajuelo D."/>
            <person name="Ebbesson L."/>
            <person name="Teles M."/>
            <person name="MacKenzie S."/>
            <person name="Amaro C."/>
        </authorList>
    </citation>
    <scope>NUCLEOTIDE SEQUENCE</scope>
</reference>
<evidence type="ECO:0000313" key="1">
    <source>
        <dbReference type="EMBL" id="JAH10186.1"/>
    </source>
</evidence>
<dbReference type="EMBL" id="GBXM01098391">
    <property type="protein sequence ID" value="JAH10186.1"/>
    <property type="molecule type" value="Transcribed_RNA"/>
</dbReference>
<proteinExistence type="predicted"/>
<sequence>MCKNVGCKYVLAVDYNDGTYKLVHLTSACPF</sequence>
<accession>A0A0E9PZV9</accession>
<organism evidence="1">
    <name type="scientific">Anguilla anguilla</name>
    <name type="common">European freshwater eel</name>
    <name type="synonym">Muraena anguilla</name>
    <dbReference type="NCBI Taxonomy" id="7936"/>
    <lineage>
        <taxon>Eukaryota</taxon>
        <taxon>Metazoa</taxon>
        <taxon>Chordata</taxon>
        <taxon>Craniata</taxon>
        <taxon>Vertebrata</taxon>
        <taxon>Euteleostomi</taxon>
        <taxon>Actinopterygii</taxon>
        <taxon>Neopterygii</taxon>
        <taxon>Teleostei</taxon>
        <taxon>Anguilliformes</taxon>
        <taxon>Anguillidae</taxon>
        <taxon>Anguilla</taxon>
    </lineage>
</organism>